<keyword evidence="3" id="KW-1185">Reference proteome</keyword>
<comment type="caution">
    <text evidence="2">The sequence shown here is derived from an EMBL/GenBank/DDBJ whole genome shotgun (WGS) entry which is preliminary data.</text>
</comment>
<proteinExistence type="predicted"/>
<accession>A0ABQ8S1P8</accession>
<dbReference type="EMBL" id="JAJSOF020000038">
    <property type="protein sequence ID" value="KAJ4427840.1"/>
    <property type="molecule type" value="Genomic_DNA"/>
</dbReference>
<protein>
    <recommendedName>
        <fullName evidence="4">Gustatory receptor</fullName>
    </recommendedName>
</protein>
<keyword evidence="1" id="KW-0812">Transmembrane</keyword>
<organism evidence="2 3">
    <name type="scientific">Periplaneta americana</name>
    <name type="common">American cockroach</name>
    <name type="synonym">Blatta americana</name>
    <dbReference type="NCBI Taxonomy" id="6978"/>
    <lineage>
        <taxon>Eukaryota</taxon>
        <taxon>Metazoa</taxon>
        <taxon>Ecdysozoa</taxon>
        <taxon>Arthropoda</taxon>
        <taxon>Hexapoda</taxon>
        <taxon>Insecta</taxon>
        <taxon>Pterygota</taxon>
        <taxon>Neoptera</taxon>
        <taxon>Polyneoptera</taxon>
        <taxon>Dictyoptera</taxon>
        <taxon>Blattodea</taxon>
        <taxon>Blattoidea</taxon>
        <taxon>Blattidae</taxon>
        <taxon>Blattinae</taxon>
        <taxon>Periplaneta</taxon>
    </lineage>
</organism>
<evidence type="ECO:0000313" key="2">
    <source>
        <dbReference type="EMBL" id="KAJ4427840.1"/>
    </source>
</evidence>
<evidence type="ECO:0000313" key="3">
    <source>
        <dbReference type="Proteomes" id="UP001148838"/>
    </source>
</evidence>
<feature type="transmembrane region" description="Helical" evidence="1">
    <location>
        <begin position="67"/>
        <end position="87"/>
    </location>
</feature>
<reference evidence="2 3" key="1">
    <citation type="journal article" date="2022" name="Allergy">
        <title>Genome assembly and annotation of Periplaneta americana reveal a comprehensive cockroach allergen profile.</title>
        <authorList>
            <person name="Wang L."/>
            <person name="Xiong Q."/>
            <person name="Saelim N."/>
            <person name="Wang L."/>
            <person name="Nong W."/>
            <person name="Wan A.T."/>
            <person name="Shi M."/>
            <person name="Liu X."/>
            <person name="Cao Q."/>
            <person name="Hui J.H.L."/>
            <person name="Sookrung N."/>
            <person name="Leung T.F."/>
            <person name="Tungtrongchitr A."/>
            <person name="Tsui S.K.W."/>
        </authorList>
    </citation>
    <scope>NUCLEOTIDE SEQUENCE [LARGE SCALE GENOMIC DNA]</scope>
    <source>
        <strain evidence="2">PWHHKU_190912</strain>
    </source>
</reference>
<name>A0ABQ8S1P8_PERAM</name>
<sequence>MVGLFDEWKEDTREGNGIPEVKINMLVEDVEDYICPKAWSKTPRCEEIRGPISPKELIVARKLYRNIYKATQLVNSIYGFPIVLLVFRTSVSMVSHFDNAIKLYNGSIKQISLRNENTSIESYIIALVFWIFLYAVLLANITMTTQVAKKKAGDIIDQVEEHLLHYPQKLKSFNSSSYFNIR</sequence>
<keyword evidence="1" id="KW-0472">Membrane</keyword>
<feature type="transmembrane region" description="Helical" evidence="1">
    <location>
        <begin position="123"/>
        <end position="141"/>
    </location>
</feature>
<dbReference type="Proteomes" id="UP001148838">
    <property type="component" value="Unassembled WGS sequence"/>
</dbReference>
<evidence type="ECO:0008006" key="4">
    <source>
        <dbReference type="Google" id="ProtNLM"/>
    </source>
</evidence>
<keyword evidence="1" id="KW-1133">Transmembrane helix</keyword>
<gene>
    <name evidence="2" type="ORF">ANN_25619</name>
</gene>
<evidence type="ECO:0000256" key="1">
    <source>
        <dbReference type="SAM" id="Phobius"/>
    </source>
</evidence>